<dbReference type="FunFam" id="3.40.50.620:FF:000133">
    <property type="entry name" value="Isoleucyl-tRNA synthetase, cytoplasmic"/>
    <property type="match status" value="1"/>
</dbReference>
<dbReference type="KEGG" id="mpp:MICPUCDRAFT_31655"/>
<evidence type="ECO:0000256" key="8">
    <source>
        <dbReference type="ARBA" id="ARBA00032665"/>
    </source>
</evidence>
<dbReference type="PROSITE" id="PS00178">
    <property type="entry name" value="AA_TRNA_LIGASE_I"/>
    <property type="match status" value="1"/>
</dbReference>
<dbReference type="STRING" id="564608.C1ML02"/>
<dbReference type="GO" id="GO:0000049">
    <property type="term" value="F:tRNA binding"/>
    <property type="evidence" value="ECO:0007669"/>
    <property type="project" value="InterPro"/>
</dbReference>
<dbReference type="OrthoDB" id="1706657at2759"/>
<dbReference type="OMA" id="EIIVIHK"/>
<dbReference type="GeneID" id="9681545"/>
<name>C1ML02_MICPC</name>
<dbReference type="FunFam" id="1.10.730.10:FF:000004">
    <property type="entry name" value="Isoleucyl-tRNA synthetase, cytoplasmic"/>
    <property type="match status" value="1"/>
</dbReference>
<dbReference type="HAMAP" id="MF_02003">
    <property type="entry name" value="Ile_tRNA_synth_type2"/>
    <property type="match status" value="1"/>
</dbReference>
<dbReference type="CDD" id="cd00818">
    <property type="entry name" value="IleRS_core"/>
    <property type="match status" value="1"/>
</dbReference>
<dbReference type="InterPro" id="IPR014729">
    <property type="entry name" value="Rossmann-like_a/b/a_fold"/>
</dbReference>
<dbReference type="GO" id="GO:0006428">
    <property type="term" value="P:isoleucyl-tRNA aminoacylation"/>
    <property type="evidence" value="ECO:0007669"/>
    <property type="project" value="InterPro"/>
</dbReference>
<evidence type="ECO:0000256" key="7">
    <source>
        <dbReference type="ARBA" id="ARBA00023146"/>
    </source>
</evidence>
<dbReference type="GO" id="GO:0005524">
    <property type="term" value="F:ATP binding"/>
    <property type="evidence" value="ECO:0007669"/>
    <property type="project" value="UniProtKB-KW"/>
</dbReference>
<keyword evidence="6 10" id="KW-0648">Protein biosynthesis</keyword>
<dbReference type="InterPro" id="IPR023586">
    <property type="entry name" value="Ile-tRNA-ligase_type2"/>
</dbReference>
<comment type="catalytic activity">
    <reaction evidence="9">
        <text>tRNA(Ile) + L-isoleucine + ATP = L-isoleucyl-tRNA(Ile) + AMP + diphosphate</text>
        <dbReference type="Rhea" id="RHEA:11060"/>
        <dbReference type="Rhea" id="RHEA-COMP:9666"/>
        <dbReference type="Rhea" id="RHEA-COMP:9695"/>
        <dbReference type="ChEBI" id="CHEBI:30616"/>
        <dbReference type="ChEBI" id="CHEBI:33019"/>
        <dbReference type="ChEBI" id="CHEBI:58045"/>
        <dbReference type="ChEBI" id="CHEBI:78442"/>
        <dbReference type="ChEBI" id="CHEBI:78528"/>
        <dbReference type="ChEBI" id="CHEBI:456215"/>
        <dbReference type="EC" id="6.1.1.5"/>
    </reaction>
</comment>
<evidence type="ECO:0000256" key="1">
    <source>
        <dbReference type="ARBA" id="ARBA00005594"/>
    </source>
</evidence>
<dbReference type="InterPro" id="IPR013155">
    <property type="entry name" value="M/V/L/I-tRNA-synth_anticd-bd"/>
</dbReference>
<dbReference type="Pfam" id="PF00133">
    <property type="entry name" value="tRNA-synt_1"/>
    <property type="match status" value="1"/>
</dbReference>
<sequence length="1111" mass="126094">MPTVEEVVEGKDYNFPAEEEAILRFWKENNTFEEQLKRSEGRPEYVFYDGPPFATGLPHYGHILAGTIKDVVTRFACSTGHHVSRRFGWDCHGLPVEHEIDKKLGITGKGDVLKLGIDKYNEECRSIVMRYSKEWEKTISRTGRWIDFENDYKTLDPKFMESVWWVFKTLWEKDLVYKGFKVMPYSTACNTPLSNFEAGLDYRDVSDPAVMVSFPIVGCNLGASLVAWTTTPWTLPANLALCVNPNFNYAYVKNPAGKVFVVADARLGSIPGATVKQKGNQNTILTEGWEVLKKVIGSEMKDIRYEPMFTFFTELMRDTAFKVCCDDYVTGDSGTGVVHQAPAYGEDDYRICISNGIIIKGGLLPDPVDVNGCFILPVTVPFSGKHVKTADKDIISAIKDKGRLIDNSRIVHSYPYCWRSHTPLIYKAVASYFVKVDIIKSKLVKNNEKTHWVPSYVKEKRFRNWLENAHDWAISRNRYWGTPIPVWCSPDGEEIRVIGSIAELQAATGTKISDIHRHLIDHLEIPSCRGPEYPPLKRVEDVFDCWFESGSMPYAQHHYPFENKTIFERDVFPADFIAEGLDQTRGWFYTLMVLSTALFDRPAFRNLVCNGLVLAADGKKMSKSLKNYPDPNEVLNQYGADALRLYLINSPVVRAEPLRFKETGVFSVLKDIFLPWYNAYRFFIQNVRRVEETSGHHFNPFILDQKAVNILDRWIASATSSLVTFVKTEMCAYRLYTVVPRLVSFIGQLTNIYVRYSRSRLKGKFGEIESRNALATLFEVLLVLCKTMAPFTPFFVEKLYQNLRHCLPDQGDMEPSIHFCKFPEAAEQAHDARVEASVNRIQTVIELGRHIRERNSRPLKTPLKRMTVAHVDGRVEIFFFDLSGELQSYVFEELNVRQLNVCADPMQYATIKAEPNYGVLGKRLGKAMGPVSKAIKDMSQDDILKFQKTGLLNLMEHSLAAEDIIIKHEFRIPQGCSKVDIDAELGEDGIIVVIELGVDQLLVDAGSAREFVSRVQKMRKSCGLRTSDEVSIFYELSETVDSVTQASFARMLLKEQSYFQESIGCVPQPTKMKPDRAEVILSETCSLADGAQVNITLTCPVNLQDMGAPLS</sequence>
<dbReference type="EC" id="6.1.1.5" evidence="2"/>
<dbReference type="CDD" id="cd07961">
    <property type="entry name" value="Anticodon_Ia_Ile_ABEc"/>
    <property type="match status" value="1"/>
</dbReference>
<dbReference type="InterPro" id="IPR002301">
    <property type="entry name" value="Ile-tRNA-ligase"/>
</dbReference>
<dbReference type="AlphaFoldDB" id="C1ML02"/>
<keyword evidence="4 10" id="KW-0547">Nucleotide-binding</keyword>
<dbReference type="InterPro" id="IPR009080">
    <property type="entry name" value="tRNAsynth_Ia_anticodon-bd"/>
</dbReference>
<dbReference type="PRINTS" id="PR00984">
    <property type="entry name" value="TRNASYNTHILE"/>
</dbReference>
<keyword evidence="5 10" id="KW-0067">ATP-binding</keyword>
<evidence type="ECO:0000256" key="2">
    <source>
        <dbReference type="ARBA" id="ARBA00013165"/>
    </source>
</evidence>
<dbReference type="GO" id="GO:0004822">
    <property type="term" value="F:isoleucine-tRNA ligase activity"/>
    <property type="evidence" value="ECO:0007669"/>
    <property type="project" value="UniProtKB-EC"/>
</dbReference>
<dbReference type="SUPFAM" id="SSF50677">
    <property type="entry name" value="ValRS/IleRS/LeuRS editing domain"/>
    <property type="match status" value="1"/>
</dbReference>
<dbReference type="PANTHER" id="PTHR42780">
    <property type="entry name" value="SOLEUCYL-TRNA SYNTHETASE"/>
    <property type="match status" value="1"/>
</dbReference>
<evidence type="ECO:0000256" key="6">
    <source>
        <dbReference type="ARBA" id="ARBA00022917"/>
    </source>
</evidence>
<evidence type="ECO:0000259" key="12">
    <source>
        <dbReference type="Pfam" id="PF08264"/>
    </source>
</evidence>
<dbReference type="Gene3D" id="1.10.730.10">
    <property type="entry name" value="Isoleucyl-tRNA Synthetase, Domain 1"/>
    <property type="match status" value="1"/>
</dbReference>
<evidence type="ECO:0000256" key="4">
    <source>
        <dbReference type="ARBA" id="ARBA00022741"/>
    </source>
</evidence>
<reference evidence="13 14" key="1">
    <citation type="journal article" date="2009" name="Science">
        <title>Green evolution and dynamic adaptations revealed by genomes of the marine picoeukaryotes Micromonas.</title>
        <authorList>
            <person name="Worden A.Z."/>
            <person name="Lee J.H."/>
            <person name="Mock T."/>
            <person name="Rouze P."/>
            <person name="Simmons M.P."/>
            <person name="Aerts A.L."/>
            <person name="Allen A.E."/>
            <person name="Cuvelier M.L."/>
            <person name="Derelle E."/>
            <person name="Everett M.V."/>
            <person name="Foulon E."/>
            <person name="Grimwood J."/>
            <person name="Gundlach H."/>
            <person name="Henrissat B."/>
            <person name="Napoli C."/>
            <person name="McDonald S.M."/>
            <person name="Parker M.S."/>
            <person name="Rombauts S."/>
            <person name="Salamov A."/>
            <person name="Von Dassow P."/>
            <person name="Badger J.H."/>
            <person name="Coutinho P.M."/>
            <person name="Demir E."/>
            <person name="Dubchak I."/>
            <person name="Gentemann C."/>
            <person name="Eikrem W."/>
            <person name="Gready J.E."/>
            <person name="John U."/>
            <person name="Lanier W."/>
            <person name="Lindquist E.A."/>
            <person name="Lucas S."/>
            <person name="Mayer K.F."/>
            <person name="Moreau H."/>
            <person name="Not F."/>
            <person name="Otillar R."/>
            <person name="Panaud O."/>
            <person name="Pangilinan J."/>
            <person name="Paulsen I."/>
            <person name="Piegu B."/>
            <person name="Poliakov A."/>
            <person name="Robbens S."/>
            <person name="Schmutz J."/>
            <person name="Toulza E."/>
            <person name="Wyss T."/>
            <person name="Zelensky A."/>
            <person name="Zhou K."/>
            <person name="Armbrust E.V."/>
            <person name="Bhattacharya D."/>
            <person name="Goodenough U.W."/>
            <person name="Van de Peer Y."/>
            <person name="Grigoriev I.V."/>
        </authorList>
    </citation>
    <scope>NUCLEOTIDE SEQUENCE [LARGE SCALE GENOMIC DNA]</scope>
    <source>
        <strain evidence="13 14">CCMP1545</strain>
    </source>
</reference>
<evidence type="ECO:0000256" key="5">
    <source>
        <dbReference type="ARBA" id="ARBA00022840"/>
    </source>
</evidence>
<evidence type="ECO:0000259" key="11">
    <source>
        <dbReference type="Pfam" id="PF00133"/>
    </source>
</evidence>
<dbReference type="SUPFAM" id="SSF47323">
    <property type="entry name" value="Anticodon-binding domain of a subclass of class I aminoacyl-tRNA synthetases"/>
    <property type="match status" value="1"/>
</dbReference>
<dbReference type="GO" id="GO:0002161">
    <property type="term" value="F:aminoacyl-tRNA deacylase activity"/>
    <property type="evidence" value="ECO:0007669"/>
    <property type="project" value="InterPro"/>
</dbReference>
<evidence type="ECO:0000256" key="3">
    <source>
        <dbReference type="ARBA" id="ARBA00022598"/>
    </source>
</evidence>
<evidence type="ECO:0000256" key="10">
    <source>
        <dbReference type="RuleBase" id="RU363035"/>
    </source>
</evidence>
<organism evidence="14">
    <name type="scientific">Micromonas pusilla (strain CCMP1545)</name>
    <name type="common">Picoplanktonic green alga</name>
    <dbReference type="NCBI Taxonomy" id="564608"/>
    <lineage>
        <taxon>Eukaryota</taxon>
        <taxon>Viridiplantae</taxon>
        <taxon>Chlorophyta</taxon>
        <taxon>Mamiellophyceae</taxon>
        <taxon>Mamiellales</taxon>
        <taxon>Mamiellaceae</taxon>
        <taxon>Micromonas</taxon>
    </lineage>
</organism>
<evidence type="ECO:0000256" key="9">
    <source>
        <dbReference type="ARBA" id="ARBA00048359"/>
    </source>
</evidence>
<dbReference type="Pfam" id="PF19302">
    <property type="entry name" value="DUF5915"/>
    <property type="match status" value="1"/>
</dbReference>
<keyword evidence="7 10" id="KW-0030">Aminoacyl-tRNA synthetase</keyword>
<feature type="domain" description="Methionyl/Valyl/Leucyl/Isoleucyl-tRNA synthetase anticodon-binding" evidence="12">
    <location>
        <begin position="712"/>
        <end position="864"/>
    </location>
</feature>
<dbReference type="RefSeq" id="XP_003056474.1">
    <property type="nucleotide sequence ID" value="XM_003056428.1"/>
</dbReference>
<dbReference type="InterPro" id="IPR009008">
    <property type="entry name" value="Val/Leu/Ile-tRNA-synth_edit"/>
</dbReference>
<dbReference type="PANTHER" id="PTHR42780:SF1">
    <property type="entry name" value="ISOLEUCINE--TRNA LIGASE, CYTOPLASMIC"/>
    <property type="match status" value="1"/>
</dbReference>
<dbReference type="SUPFAM" id="SSF52374">
    <property type="entry name" value="Nucleotidylyl transferase"/>
    <property type="match status" value="1"/>
</dbReference>
<dbReference type="Proteomes" id="UP000001876">
    <property type="component" value="Unassembled WGS sequence"/>
</dbReference>
<proteinExistence type="inferred from homology"/>
<feature type="domain" description="Aminoacyl-tRNA synthetase class Ia" evidence="11">
    <location>
        <begin position="22"/>
        <end position="656"/>
    </location>
</feature>
<gene>
    <name evidence="13" type="ORF">MICPUCDRAFT_31655</name>
</gene>
<dbReference type="GO" id="GO:0009791">
    <property type="term" value="P:post-embryonic development"/>
    <property type="evidence" value="ECO:0007669"/>
    <property type="project" value="UniProtKB-ARBA"/>
</dbReference>
<comment type="similarity">
    <text evidence="1 10">Belongs to the class-I aminoacyl-tRNA synthetase family.</text>
</comment>
<dbReference type="InterPro" id="IPR002300">
    <property type="entry name" value="aa-tRNA-synth_Ia"/>
</dbReference>
<protein>
    <recommendedName>
        <fullName evidence="2">isoleucine--tRNA ligase</fullName>
        <ecNumber evidence="2">6.1.1.5</ecNumber>
    </recommendedName>
    <alternativeName>
        <fullName evidence="8">Isoleucyl-tRNA synthetase</fullName>
    </alternativeName>
</protein>
<evidence type="ECO:0000313" key="14">
    <source>
        <dbReference type="Proteomes" id="UP000001876"/>
    </source>
</evidence>
<dbReference type="eggNOG" id="KOG0434">
    <property type="taxonomic scope" value="Eukaryota"/>
</dbReference>
<dbReference type="Gene3D" id="3.90.740.10">
    <property type="entry name" value="Valyl/Leucyl/Isoleucyl-tRNA synthetase, editing domain"/>
    <property type="match status" value="1"/>
</dbReference>
<dbReference type="InterPro" id="IPR001412">
    <property type="entry name" value="aa-tRNA-synth_I_CS"/>
</dbReference>
<accession>C1ML02</accession>
<dbReference type="EMBL" id="GG663736">
    <property type="protein sequence ID" value="EEH59850.1"/>
    <property type="molecule type" value="Genomic_DNA"/>
</dbReference>
<keyword evidence="14" id="KW-1185">Reference proteome</keyword>
<dbReference type="GO" id="GO:0048608">
    <property type="term" value="P:reproductive structure development"/>
    <property type="evidence" value="ECO:0007669"/>
    <property type="project" value="UniProtKB-ARBA"/>
</dbReference>
<keyword evidence="3 10" id="KW-0436">Ligase</keyword>
<dbReference type="FunFam" id="3.40.50.620:FF:000023">
    <property type="entry name" value="Isoleucyl-tRNA synthetase,cytoplasmic"/>
    <property type="match status" value="1"/>
</dbReference>
<dbReference type="Pfam" id="PF08264">
    <property type="entry name" value="Anticodon_1"/>
    <property type="match status" value="1"/>
</dbReference>
<evidence type="ECO:0000313" key="13">
    <source>
        <dbReference type="EMBL" id="EEH59850.1"/>
    </source>
</evidence>
<dbReference type="Gene3D" id="3.40.50.620">
    <property type="entry name" value="HUPs"/>
    <property type="match status" value="2"/>
</dbReference>
<dbReference type="InterPro" id="IPR033709">
    <property type="entry name" value="Anticodon_Ile_ABEc"/>
</dbReference>
<dbReference type="NCBIfam" id="TIGR00392">
    <property type="entry name" value="ileS"/>
    <property type="match status" value="1"/>
</dbReference>